<keyword evidence="8" id="KW-1185">Reference proteome</keyword>
<dbReference type="SMART" id="SM00386">
    <property type="entry name" value="HAT"/>
    <property type="match status" value="5"/>
</dbReference>
<evidence type="ECO:0000256" key="3">
    <source>
        <dbReference type="ARBA" id="ARBA00022737"/>
    </source>
</evidence>
<organism evidence="7 8">
    <name type="scientific">Amblyomma americanum</name>
    <name type="common">Lone star tick</name>
    <dbReference type="NCBI Taxonomy" id="6943"/>
    <lineage>
        <taxon>Eukaryota</taxon>
        <taxon>Metazoa</taxon>
        <taxon>Ecdysozoa</taxon>
        <taxon>Arthropoda</taxon>
        <taxon>Chelicerata</taxon>
        <taxon>Arachnida</taxon>
        <taxon>Acari</taxon>
        <taxon>Parasitiformes</taxon>
        <taxon>Ixodida</taxon>
        <taxon>Ixodoidea</taxon>
        <taxon>Ixodidae</taxon>
        <taxon>Amblyomminae</taxon>
        <taxon>Amblyomma</taxon>
    </lineage>
</organism>
<dbReference type="Gene3D" id="1.25.40.10">
    <property type="entry name" value="Tetratricopeptide repeat domain"/>
    <property type="match status" value="1"/>
</dbReference>
<feature type="region of interest" description="Disordered" evidence="5">
    <location>
        <begin position="376"/>
        <end position="410"/>
    </location>
</feature>
<keyword evidence="3" id="KW-0677">Repeat</keyword>
<sequence>MLHVRSKEKLQLKVTLETGCKGRVHISFVDEQPKEGESPLKSRALAITGRRNFCECSLFPAQCTDFAPAPGSEVFGYFSHFSEGNLFFTLTHNKMGKLPVLNMDLPPARLAYIQRDFRAGQAMKLKVLRADESSMVELSQLDVTTLAVDSVVVGCIVNTRPGVGACVSLPLGHHGTISITDVCDDFAQTAALMEDYERERYLQCYILDVDSETSTYHLSTRESRLHPESGREVVDKEVVALSNLSVGSTLRGFVKTINKHGCFVTVGCGVDGLIPMSKLPALLQRNHKAIRVGELVDVVVRRIQASERWLFLDLVDCGQVKAKATRKRKLSTSSMDEPIFDSSEKRARLDPLPRLSLDEGFSWDVQATPDLATLLNERPSLVSSDDEDDGSKARKSHKEIRQEREQAEAELRKKERMLVDPSREPETVDDFDRLVLVSPNSSIVWLRYMAFHLRQAEIEKARAVARRALASIEFREEQEKLNVWTALLNLEHLYGTQDSLDSVFKEALQFNEPLKIYMHLAQIYVAGNKQEQAEQLYKQMLNKFKQHADVWLSFGLFYMKFNQAEACRALLQRALKSLPSREHVGIISKFAQMEFKHGEAERGRSMFISILDNYPKRTDLWLVYVDMLIKHCDLDNARRAFEKATSLNLNPKKMKSLFKKWLDFEKQYGDAASCKEVKQRAVQYVEQRTSVSQ</sequence>
<dbReference type="InterPro" id="IPR012340">
    <property type="entry name" value="NA-bd_OB-fold"/>
</dbReference>
<dbReference type="InterPro" id="IPR008847">
    <property type="entry name" value="Suf"/>
</dbReference>
<dbReference type="Proteomes" id="UP001321473">
    <property type="component" value="Unassembled WGS sequence"/>
</dbReference>
<dbReference type="FunFam" id="1.25.40.10:FF:000065">
    <property type="entry name" value="Programmed cell death 11"/>
    <property type="match status" value="1"/>
</dbReference>
<feature type="domain" description="S1 motif" evidence="6">
    <location>
        <begin position="247"/>
        <end position="315"/>
    </location>
</feature>
<dbReference type="InterPro" id="IPR003029">
    <property type="entry name" value="S1_domain"/>
</dbReference>
<dbReference type="PANTHER" id="PTHR23270:SF10">
    <property type="entry name" value="PROTEIN RRP5 HOMOLOG"/>
    <property type="match status" value="1"/>
</dbReference>
<evidence type="ECO:0000256" key="4">
    <source>
        <dbReference type="ARBA" id="ARBA00023242"/>
    </source>
</evidence>
<feature type="compositionally biased region" description="Basic and acidic residues" evidence="5">
    <location>
        <begin position="399"/>
        <end position="410"/>
    </location>
</feature>
<name>A0AAQ4EH33_AMBAM</name>
<reference evidence="7 8" key="1">
    <citation type="journal article" date="2023" name="Arcadia Sci">
        <title>De novo assembly of a long-read Amblyomma americanum tick genome.</title>
        <authorList>
            <person name="Chou S."/>
            <person name="Poskanzer K.E."/>
            <person name="Rollins M."/>
            <person name="Thuy-Boun P.S."/>
        </authorList>
    </citation>
    <scope>NUCLEOTIDE SEQUENCE [LARGE SCALE GENOMIC DNA]</scope>
    <source>
        <strain evidence="7">F_SG_1</strain>
        <tissue evidence="7">Salivary glands</tissue>
    </source>
</reference>
<dbReference type="EMBL" id="JARKHS020015967">
    <property type="protein sequence ID" value="KAK8773994.1"/>
    <property type="molecule type" value="Genomic_DNA"/>
</dbReference>
<dbReference type="Gene3D" id="2.40.50.140">
    <property type="entry name" value="Nucleic acid-binding proteins"/>
    <property type="match status" value="1"/>
</dbReference>
<keyword evidence="2" id="KW-0698">rRNA processing</keyword>
<dbReference type="CDD" id="cd00164">
    <property type="entry name" value="S1_like"/>
    <property type="match status" value="1"/>
</dbReference>
<dbReference type="Pfam" id="PF14559">
    <property type="entry name" value="TPR_19"/>
    <property type="match status" value="1"/>
</dbReference>
<accession>A0AAQ4EH33</accession>
<dbReference type="SMART" id="SM00316">
    <property type="entry name" value="S1"/>
    <property type="match status" value="2"/>
</dbReference>
<dbReference type="InterPro" id="IPR045209">
    <property type="entry name" value="Rrp5"/>
</dbReference>
<dbReference type="GO" id="GO:0006364">
    <property type="term" value="P:rRNA processing"/>
    <property type="evidence" value="ECO:0007669"/>
    <property type="project" value="UniProtKB-KW"/>
</dbReference>
<protein>
    <recommendedName>
        <fullName evidence="6">S1 motif domain-containing protein</fullName>
    </recommendedName>
</protein>
<dbReference type="SUPFAM" id="SSF50249">
    <property type="entry name" value="Nucleic acid-binding proteins"/>
    <property type="match status" value="2"/>
</dbReference>
<gene>
    <name evidence="7" type="ORF">V5799_011475</name>
</gene>
<evidence type="ECO:0000313" key="8">
    <source>
        <dbReference type="Proteomes" id="UP001321473"/>
    </source>
</evidence>
<comment type="subcellular location">
    <subcellularLocation>
        <location evidence="1">Nucleus</location>
        <location evidence="1">Nucleolus</location>
    </subcellularLocation>
</comment>
<evidence type="ECO:0000256" key="5">
    <source>
        <dbReference type="SAM" id="MobiDB-lite"/>
    </source>
</evidence>
<proteinExistence type="predicted"/>
<evidence type="ECO:0000259" key="6">
    <source>
        <dbReference type="PROSITE" id="PS50126"/>
    </source>
</evidence>
<keyword evidence="4" id="KW-0539">Nucleus</keyword>
<dbReference type="AlphaFoldDB" id="A0AAQ4EH33"/>
<evidence type="ECO:0000313" key="7">
    <source>
        <dbReference type="EMBL" id="KAK8773994.1"/>
    </source>
</evidence>
<dbReference type="PANTHER" id="PTHR23270">
    <property type="entry name" value="PROGRAMMED CELL DEATH PROTEIN 11 PRE-RRNA PROCESSING PROTEIN RRP5"/>
    <property type="match status" value="1"/>
</dbReference>
<evidence type="ECO:0000256" key="1">
    <source>
        <dbReference type="ARBA" id="ARBA00004604"/>
    </source>
</evidence>
<dbReference type="SUPFAM" id="SSF48452">
    <property type="entry name" value="TPR-like"/>
    <property type="match status" value="1"/>
</dbReference>
<dbReference type="GO" id="GO:0003723">
    <property type="term" value="F:RNA binding"/>
    <property type="evidence" value="ECO:0007669"/>
    <property type="project" value="TreeGrafter"/>
</dbReference>
<comment type="caution">
    <text evidence="7">The sequence shown here is derived from an EMBL/GenBank/DDBJ whole genome shotgun (WGS) entry which is preliminary data.</text>
</comment>
<dbReference type="InterPro" id="IPR003107">
    <property type="entry name" value="HAT"/>
</dbReference>
<dbReference type="GO" id="GO:0032040">
    <property type="term" value="C:small-subunit processome"/>
    <property type="evidence" value="ECO:0007669"/>
    <property type="project" value="TreeGrafter"/>
</dbReference>
<feature type="domain" description="S1 motif" evidence="6">
    <location>
        <begin position="71"/>
        <end position="141"/>
    </location>
</feature>
<dbReference type="PROSITE" id="PS50126">
    <property type="entry name" value="S1"/>
    <property type="match status" value="3"/>
</dbReference>
<dbReference type="Pfam" id="PF00575">
    <property type="entry name" value="S1"/>
    <property type="match status" value="1"/>
</dbReference>
<dbReference type="InterPro" id="IPR011990">
    <property type="entry name" value="TPR-like_helical_dom_sf"/>
</dbReference>
<evidence type="ECO:0000256" key="2">
    <source>
        <dbReference type="ARBA" id="ARBA00022552"/>
    </source>
</evidence>
<dbReference type="Pfam" id="PF05843">
    <property type="entry name" value="Suf"/>
    <property type="match status" value="1"/>
</dbReference>
<feature type="domain" description="S1 motif" evidence="6">
    <location>
        <begin position="149"/>
        <end position="221"/>
    </location>
</feature>